<reference evidence="2 3" key="1">
    <citation type="journal article" date="2018" name="Nat. Ecol. Evol.">
        <title>Pezizomycetes genomes reveal the molecular basis of ectomycorrhizal truffle lifestyle.</title>
        <authorList>
            <person name="Murat C."/>
            <person name="Payen T."/>
            <person name="Noel B."/>
            <person name="Kuo A."/>
            <person name="Morin E."/>
            <person name="Chen J."/>
            <person name="Kohler A."/>
            <person name="Krizsan K."/>
            <person name="Balestrini R."/>
            <person name="Da Silva C."/>
            <person name="Montanini B."/>
            <person name="Hainaut M."/>
            <person name="Levati E."/>
            <person name="Barry K.W."/>
            <person name="Belfiori B."/>
            <person name="Cichocki N."/>
            <person name="Clum A."/>
            <person name="Dockter R.B."/>
            <person name="Fauchery L."/>
            <person name="Guy J."/>
            <person name="Iotti M."/>
            <person name="Le Tacon F."/>
            <person name="Lindquist E.A."/>
            <person name="Lipzen A."/>
            <person name="Malagnac F."/>
            <person name="Mello A."/>
            <person name="Molinier V."/>
            <person name="Miyauchi S."/>
            <person name="Poulain J."/>
            <person name="Riccioni C."/>
            <person name="Rubini A."/>
            <person name="Sitrit Y."/>
            <person name="Splivallo R."/>
            <person name="Traeger S."/>
            <person name="Wang M."/>
            <person name="Zifcakova L."/>
            <person name="Wipf D."/>
            <person name="Zambonelli A."/>
            <person name="Paolocci F."/>
            <person name="Nowrousian M."/>
            <person name="Ottonello S."/>
            <person name="Baldrian P."/>
            <person name="Spatafora J.W."/>
            <person name="Henrissat B."/>
            <person name="Nagy L.G."/>
            <person name="Aury J.M."/>
            <person name="Wincker P."/>
            <person name="Grigoriev I.V."/>
            <person name="Bonfante P."/>
            <person name="Martin F.M."/>
        </authorList>
    </citation>
    <scope>NUCLEOTIDE SEQUENCE [LARGE SCALE GENOMIC DNA]</scope>
    <source>
        <strain evidence="2 3">RN42</strain>
    </source>
</reference>
<name>A0A3N4J177_ASCIM</name>
<accession>A0A3N4J177</accession>
<evidence type="ECO:0000313" key="3">
    <source>
        <dbReference type="Proteomes" id="UP000275078"/>
    </source>
</evidence>
<organism evidence="2 3">
    <name type="scientific">Ascobolus immersus RN42</name>
    <dbReference type="NCBI Taxonomy" id="1160509"/>
    <lineage>
        <taxon>Eukaryota</taxon>
        <taxon>Fungi</taxon>
        <taxon>Dikarya</taxon>
        <taxon>Ascomycota</taxon>
        <taxon>Pezizomycotina</taxon>
        <taxon>Pezizomycetes</taxon>
        <taxon>Pezizales</taxon>
        <taxon>Ascobolaceae</taxon>
        <taxon>Ascobolus</taxon>
    </lineage>
</organism>
<keyword evidence="3" id="KW-1185">Reference proteome</keyword>
<sequence length="537" mass="59840">MHDPIELSCMTLSPLGSYPSVHQRLYRGDAKEKHDEASPAASNASEEDGRCLLPAKLRKHTSLYPFHDTPNSHIPPKMQIHPTEMGYKDDFEGVDEIILPSCPNSPEAVCISPPLPSDVVSLPGHHSSSANMSNHPFDDEVSPHFFSLPGSPTNFRSWASSPDYQDSLRAHASSPVDIEMLDAYTYTWKEPEMEIPSSQPIYSPMPLRPTFPTPQPPPGFEELSKAIESKLGSILSTIPESPPPAYAPISRFTCAKVFDFQPLADQILPHFPPDSTLFMFVPPYSLLHRTLPRTISLLMDALLQHFSAGLYAVGPNRFQFLRDNVPTKTIDPQESLTVGKLDSSAFFSLTHRAERYANLLQESLPSYKDATTEGQQNGSKTKEKPWEHSMLARNMFLELVLATSSGYESTGNMDEPPLLSREEAECALNCLFMVIGYGVDCGMELGEVIDSFLSGECGMNGMGGRRVWACVQQWEYSNAKFEERPIDWKSLKFGPPRSERMPGSSKKARRNARNWAALKLDDDDSYFAPNCSFPVKV</sequence>
<feature type="region of interest" description="Disordered" evidence="1">
    <location>
        <begin position="27"/>
        <end position="49"/>
    </location>
</feature>
<evidence type="ECO:0000313" key="2">
    <source>
        <dbReference type="EMBL" id="RPA87684.1"/>
    </source>
</evidence>
<dbReference type="AlphaFoldDB" id="A0A3N4J177"/>
<dbReference type="EMBL" id="ML119646">
    <property type="protein sequence ID" value="RPA87684.1"/>
    <property type="molecule type" value="Genomic_DNA"/>
</dbReference>
<proteinExistence type="predicted"/>
<evidence type="ECO:0000256" key="1">
    <source>
        <dbReference type="SAM" id="MobiDB-lite"/>
    </source>
</evidence>
<gene>
    <name evidence="2" type="ORF">BJ508DRAFT_342369</name>
</gene>
<protein>
    <submittedName>
        <fullName evidence="2">Uncharacterized protein</fullName>
    </submittedName>
</protein>
<feature type="compositionally biased region" description="Basic and acidic residues" evidence="1">
    <location>
        <begin position="27"/>
        <end position="37"/>
    </location>
</feature>
<dbReference type="Proteomes" id="UP000275078">
    <property type="component" value="Unassembled WGS sequence"/>
</dbReference>